<comment type="caution">
    <text evidence="1">The sequence shown here is derived from an EMBL/GenBank/DDBJ whole genome shotgun (WGS) entry which is preliminary data.</text>
</comment>
<name>A0ACC1I861_9FUNG</name>
<reference evidence="1" key="1">
    <citation type="submission" date="2022-07" db="EMBL/GenBank/DDBJ databases">
        <title>Phylogenomic reconstructions and comparative analyses of Kickxellomycotina fungi.</title>
        <authorList>
            <person name="Reynolds N.K."/>
            <person name="Stajich J.E."/>
            <person name="Barry K."/>
            <person name="Grigoriev I.V."/>
            <person name="Crous P."/>
            <person name="Smith M.E."/>
        </authorList>
    </citation>
    <scope>NUCLEOTIDE SEQUENCE</scope>
    <source>
        <strain evidence="1">Benny 63K</strain>
    </source>
</reference>
<proteinExistence type="predicted"/>
<organism evidence="1 2">
    <name type="scientific">Kickxella alabastrina</name>
    <dbReference type="NCBI Taxonomy" id="61397"/>
    <lineage>
        <taxon>Eukaryota</taxon>
        <taxon>Fungi</taxon>
        <taxon>Fungi incertae sedis</taxon>
        <taxon>Zoopagomycota</taxon>
        <taxon>Kickxellomycotina</taxon>
        <taxon>Kickxellomycetes</taxon>
        <taxon>Kickxellales</taxon>
        <taxon>Kickxellaceae</taxon>
        <taxon>Kickxella</taxon>
    </lineage>
</organism>
<keyword evidence="2" id="KW-1185">Reference proteome</keyword>
<dbReference type="Proteomes" id="UP001150581">
    <property type="component" value="Unassembled WGS sequence"/>
</dbReference>
<sequence length="278" mass="30592">MPPIDLPLDTLTCYFVRHGERTDHVDDTWAATSSAPHDPPLTPQGRLQAEETGALIYELETSHINSLSPDTASNTDYLVLTSPFLRCAQTSEGLCSGFQQRHQKPINWKISVEPGLSEVMNEGYFDKQVPDSLIHSCISSIQNGKGCTNMPYSGAYVAASSVMPAYPEGFQDMMARFVSTLDHAVSWQIGQVTKAKVLGRETRRVVLVFVTHGAGISSLLWATALQLGPNDVDYCCLTRAHIVNRKNMLPLPKFGTSRAPAFSWSVSHRAYAKHLANL</sequence>
<gene>
    <name evidence="1" type="ORF">LPJ66_008226</name>
</gene>
<evidence type="ECO:0000313" key="2">
    <source>
        <dbReference type="Proteomes" id="UP001150581"/>
    </source>
</evidence>
<protein>
    <submittedName>
        <fullName evidence="1">Uncharacterized protein</fullName>
    </submittedName>
</protein>
<evidence type="ECO:0000313" key="1">
    <source>
        <dbReference type="EMBL" id="KAJ1889081.1"/>
    </source>
</evidence>
<dbReference type="EMBL" id="JANBPG010001613">
    <property type="protein sequence ID" value="KAJ1889081.1"/>
    <property type="molecule type" value="Genomic_DNA"/>
</dbReference>
<accession>A0ACC1I861</accession>